<keyword evidence="3" id="KW-1185">Reference proteome</keyword>
<protein>
    <submittedName>
        <fullName evidence="1">Uncharacterized protein</fullName>
    </submittedName>
</protein>
<reference evidence="1 3" key="1">
    <citation type="journal article" date="2016" name="Mol. Biol. Evol.">
        <title>Comparative Genomics of Early-Diverging Mushroom-Forming Fungi Provides Insights into the Origins of Lignocellulose Decay Capabilities.</title>
        <authorList>
            <person name="Nagy L.G."/>
            <person name="Riley R."/>
            <person name="Tritt A."/>
            <person name="Adam C."/>
            <person name="Daum C."/>
            <person name="Floudas D."/>
            <person name="Sun H."/>
            <person name="Yadav J.S."/>
            <person name="Pangilinan J."/>
            <person name="Larsson K.H."/>
            <person name="Matsuura K."/>
            <person name="Barry K."/>
            <person name="Labutti K."/>
            <person name="Kuo R."/>
            <person name="Ohm R.A."/>
            <person name="Bhattacharya S.S."/>
            <person name="Shirouzu T."/>
            <person name="Yoshinaga Y."/>
            <person name="Martin F.M."/>
            <person name="Grigoriev I.V."/>
            <person name="Hibbett D.S."/>
        </authorList>
    </citation>
    <scope>NUCLEOTIDE SEQUENCE [LARGE SCALE GENOMIC DNA]</scope>
    <source>
        <strain evidence="1 3">CBS 109695</strain>
    </source>
</reference>
<gene>
    <name evidence="1" type="ORF">FIBSPDRAFT_146872</name>
    <name evidence="2" type="ORF">FIBSPDRAFT_595438</name>
</gene>
<dbReference type="Proteomes" id="UP000076532">
    <property type="component" value="Unassembled WGS sequence"/>
</dbReference>
<evidence type="ECO:0000313" key="2">
    <source>
        <dbReference type="EMBL" id="KZP18390.1"/>
    </source>
</evidence>
<dbReference type="AlphaFoldDB" id="A0A166BU36"/>
<proteinExistence type="predicted"/>
<dbReference type="EMBL" id="KV417573">
    <property type="protein sequence ID" value="KZP18390.1"/>
    <property type="molecule type" value="Genomic_DNA"/>
</dbReference>
<organism evidence="1 3">
    <name type="scientific">Athelia psychrophila</name>
    <dbReference type="NCBI Taxonomy" id="1759441"/>
    <lineage>
        <taxon>Eukaryota</taxon>
        <taxon>Fungi</taxon>
        <taxon>Dikarya</taxon>
        <taxon>Basidiomycota</taxon>
        <taxon>Agaricomycotina</taxon>
        <taxon>Agaricomycetes</taxon>
        <taxon>Agaricomycetidae</taxon>
        <taxon>Atheliales</taxon>
        <taxon>Atheliaceae</taxon>
        <taxon>Athelia</taxon>
    </lineage>
</organism>
<accession>A0A166BU36</accession>
<name>A0A166BU36_9AGAM</name>
<evidence type="ECO:0000313" key="1">
    <source>
        <dbReference type="EMBL" id="KZP12975.1"/>
    </source>
</evidence>
<sequence length="114" mass="12838">MPLPYFPLLNPTLTSRFSTPAKVAAGPKLSSTRCVGMPISWATWSPGRRSNFPYYFCSSNLQIQASVDVIVWLRSLNPATPACLACYTQDKMRHFINHQNRNEILTSEGRCTIE</sequence>
<dbReference type="EMBL" id="KV417639">
    <property type="protein sequence ID" value="KZP12975.1"/>
    <property type="molecule type" value="Genomic_DNA"/>
</dbReference>
<evidence type="ECO:0000313" key="3">
    <source>
        <dbReference type="Proteomes" id="UP000076532"/>
    </source>
</evidence>